<keyword evidence="1" id="KW-1133">Transmembrane helix</keyword>
<keyword evidence="1" id="KW-0472">Membrane</keyword>
<evidence type="ECO:0000313" key="2">
    <source>
        <dbReference type="EMBL" id="MFC3459755.1"/>
    </source>
</evidence>
<feature type="transmembrane region" description="Helical" evidence="1">
    <location>
        <begin position="21"/>
        <end position="46"/>
    </location>
</feature>
<evidence type="ECO:0000256" key="1">
    <source>
        <dbReference type="SAM" id="Phobius"/>
    </source>
</evidence>
<evidence type="ECO:0008006" key="4">
    <source>
        <dbReference type="Google" id="ProtNLM"/>
    </source>
</evidence>
<keyword evidence="3" id="KW-1185">Reference proteome</keyword>
<feature type="transmembrane region" description="Helical" evidence="1">
    <location>
        <begin position="52"/>
        <end position="71"/>
    </location>
</feature>
<dbReference type="RefSeq" id="WP_379736382.1">
    <property type="nucleotide sequence ID" value="NZ_JBHRVV010000001.1"/>
</dbReference>
<evidence type="ECO:0000313" key="3">
    <source>
        <dbReference type="Proteomes" id="UP001595665"/>
    </source>
</evidence>
<sequence length="153" mass="16294">MKSVMFSEVVRSNRGGAWLRGLSPLTAYGLTVAVGMPVMVLALHLVDPGAPLALIFLPLLAGLALPLCASAPGRLDVNTRFDACHMSMTLDATLATLGYARTEAAPGRLRYVRTASLSWRARAQTINVKVHAHALEVIGPIPILRSLQRALAS</sequence>
<reference evidence="3" key="1">
    <citation type="journal article" date="2019" name="Int. J. Syst. Evol. Microbiol.">
        <title>The Global Catalogue of Microorganisms (GCM) 10K type strain sequencing project: providing services to taxonomists for standard genome sequencing and annotation.</title>
        <authorList>
            <consortium name="The Broad Institute Genomics Platform"/>
            <consortium name="The Broad Institute Genome Sequencing Center for Infectious Disease"/>
            <person name="Wu L."/>
            <person name="Ma J."/>
        </authorList>
    </citation>
    <scope>NUCLEOTIDE SEQUENCE [LARGE SCALE GENOMIC DNA]</scope>
    <source>
        <strain evidence="3">CCM 7480</strain>
    </source>
</reference>
<dbReference type="Proteomes" id="UP001595665">
    <property type="component" value="Unassembled WGS sequence"/>
</dbReference>
<gene>
    <name evidence="2" type="ORF">ACFOPH_16085</name>
</gene>
<proteinExistence type="predicted"/>
<organism evidence="2 3">
    <name type="scientific">Massilia haematophila</name>
    <dbReference type="NCBI Taxonomy" id="457923"/>
    <lineage>
        <taxon>Bacteria</taxon>
        <taxon>Pseudomonadati</taxon>
        <taxon>Pseudomonadota</taxon>
        <taxon>Betaproteobacteria</taxon>
        <taxon>Burkholderiales</taxon>
        <taxon>Oxalobacteraceae</taxon>
        <taxon>Telluria group</taxon>
        <taxon>Massilia</taxon>
    </lineage>
</organism>
<keyword evidence="1" id="KW-0812">Transmembrane</keyword>
<dbReference type="EMBL" id="JBHRVV010000001">
    <property type="protein sequence ID" value="MFC3459755.1"/>
    <property type="molecule type" value="Genomic_DNA"/>
</dbReference>
<accession>A0ABV7PKK3</accession>
<name>A0ABV7PKK3_9BURK</name>
<protein>
    <recommendedName>
        <fullName evidence="4">PH domain-containing protein</fullName>
    </recommendedName>
</protein>
<comment type="caution">
    <text evidence="2">The sequence shown here is derived from an EMBL/GenBank/DDBJ whole genome shotgun (WGS) entry which is preliminary data.</text>
</comment>